<dbReference type="GO" id="GO:0004523">
    <property type="term" value="F:RNA-DNA hybrid ribonuclease activity"/>
    <property type="evidence" value="ECO:0007669"/>
    <property type="project" value="InterPro"/>
</dbReference>
<comment type="caution">
    <text evidence="3">The sequence shown here is derived from an EMBL/GenBank/DDBJ whole genome shotgun (WGS) entry which is preliminary data.</text>
</comment>
<dbReference type="InterPro" id="IPR000477">
    <property type="entry name" value="RT_dom"/>
</dbReference>
<feature type="domain" description="Reverse transcriptase" evidence="1">
    <location>
        <begin position="1"/>
        <end position="220"/>
    </location>
</feature>
<feature type="domain" description="RNase H type-1" evidence="2">
    <location>
        <begin position="422"/>
        <end position="565"/>
    </location>
</feature>
<evidence type="ECO:0000259" key="2">
    <source>
        <dbReference type="PROSITE" id="PS50879"/>
    </source>
</evidence>
<dbReference type="GO" id="GO:0003676">
    <property type="term" value="F:nucleic acid binding"/>
    <property type="evidence" value="ECO:0007669"/>
    <property type="project" value="InterPro"/>
</dbReference>
<dbReference type="InterPro" id="IPR012337">
    <property type="entry name" value="RNaseH-like_sf"/>
</dbReference>
<sequence length="727" mass="83251">MHWAHKTGAISEGHFGGRKGRNIEEAMILLDSWIKEKWREGKVVAGLFLDVKSAYPAVHRETLIKVLTQKRAPNYITAIISSFLQARHTELRIDDFVSQMKSLERGLPQGSPLSVTLYLLYNSGLLDDNTDPDKTDSLSIGYIDDVTHLVAANTTLEATRKLENLGSRTVEWGRRMGSEFDKRKTKFMMFPSSDREQQKLRFGEEDLDPSVSTRWLGITLDPKLTYAKHIDTIRPKADTTMAQIDRISKRYFGIGLTDTRILVKTVLYTRVLFGSILWLNTSTQNKIKPILEKTFNRAARMVMGSLRSTPLIFLKRDSELRPIISTHITRTHNMALRLATKEDTYFMKTRILKEIQETVSSHPSSIHQLIRREKIAANISTNLEIITPFPTKPWRRILAIENIDTTKEKATNKVKQLVQDRKPQDVHIFTDGSDIPNKGKGAAAIIMPTGTTVSRHITKTTLSTNFESELVGIKLAIELIRRELYSRREKQETIGETHIFCDNQGALRKVANPTIPSTGQQLYLQISNELLSLSQLTTINLTWCPGHNGIEGNERADTEARKAASNPLTRRQTLPTSRAKIKQRIIEENKPERFTPEEYKRLRVKCCPKKFNKALHKQEKAITSVIHQLRSEHVTLNAYLHRIGARGDPLCEICKQTETVRHFLSHCRRYKAQRKKMKTDLRLNKIKFKPEDMRGTLDNPGAIAHLSKFILDSGRFTHLQLYRDRKP</sequence>
<dbReference type="OrthoDB" id="2507389at2759"/>
<dbReference type="Pfam" id="PF00075">
    <property type="entry name" value="RNase_H"/>
    <property type="match status" value="1"/>
</dbReference>
<dbReference type="PANTHER" id="PTHR33481:SF1">
    <property type="entry name" value="ENDONUCLEASE_EXONUCLEASE_PHOSPHATASE DOMAIN-CONTAINING PROTEIN-RELATED"/>
    <property type="match status" value="1"/>
</dbReference>
<dbReference type="Proteomes" id="UP000765509">
    <property type="component" value="Unassembled WGS sequence"/>
</dbReference>
<dbReference type="AlphaFoldDB" id="A0A9Q3BWQ9"/>
<evidence type="ECO:0000259" key="1">
    <source>
        <dbReference type="PROSITE" id="PS50878"/>
    </source>
</evidence>
<dbReference type="PANTHER" id="PTHR33481">
    <property type="entry name" value="REVERSE TRANSCRIPTASE"/>
    <property type="match status" value="1"/>
</dbReference>
<dbReference type="CDD" id="cd09276">
    <property type="entry name" value="Rnase_HI_RT_non_LTR"/>
    <property type="match status" value="1"/>
</dbReference>
<organism evidence="3 4">
    <name type="scientific">Austropuccinia psidii MF-1</name>
    <dbReference type="NCBI Taxonomy" id="1389203"/>
    <lineage>
        <taxon>Eukaryota</taxon>
        <taxon>Fungi</taxon>
        <taxon>Dikarya</taxon>
        <taxon>Basidiomycota</taxon>
        <taxon>Pucciniomycotina</taxon>
        <taxon>Pucciniomycetes</taxon>
        <taxon>Pucciniales</taxon>
        <taxon>Sphaerophragmiaceae</taxon>
        <taxon>Austropuccinia</taxon>
    </lineage>
</organism>
<protein>
    <recommendedName>
        <fullName evidence="5">RNase H type-1 domain-containing protein</fullName>
    </recommendedName>
</protein>
<name>A0A9Q3BWQ9_9BASI</name>
<evidence type="ECO:0000313" key="4">
    <source>
        <dbReference type="Proteomes" id="UP000765509"/>
    </source>
</evidence>
<dbReference type="PROSITE" id="PS50878">
    <property type="entry name" value="RT_POL"/>
    <property type="match status" value="1"/>
</dbReference>
<dbReference type="SUPFAM" id="SSF53098">
    <property type="entry name" value="Ribonuclease H-like"/>
    <property type="match status" value="1"/>
</dbReference>
<reference evidence="3" key="1">
    <citation type="submission" date="2021-03" db="EMBL/GenBank/DDBJ databases">
        <title>Draft genome sequence of rust myrtle Austropuccinia psidii MF-1, a brazilian biotype.</title>
        <authorList>
            <person name="Quecine M.C."/>
            <person name="Pachon D.M.R."/>
            <person name="Bonatelli M.L."/>
            <person name="Correr F.H."/>
            <person name="Franceschini L.M."/>
            <person name="Leite T.F."/>
            <person name="Margarido G.R.A."/>
            <person name="Almeida C.A."/>
            <person name="Ferrarezi J.A."/>
            <person name="Labate C.A."/>
        </authorList>
    </citation>
    <scope>NUCLEOTIDE SEQUENCE</scope>
    <source>
        <strain evidence="3">MF-1</strain>
    </source>
</reference>
<dbReference type="PROSITE" id="PS50879">
    <property type="entry name" value="RNASE_H_1"/>
    <property type="match status" value="1"/>
</dbReference>
<dbReference type="EMBL" id="AVOT02003166">
    <property type="protein sequence ID" value="MBW0472683.1"/>
    <property type="molecule type" value="Genomic_DNA"/>
</dbReference>
<dbReference type="Gene3D" id="3.30.420.10">
    <property type="entry name" value="Ribonuclease H-like superfamily/Ribonuclease H"/>
    <property type="match status" value="1"/>
</dbReference>
<dbReference type="InterPro" id="IPR002156">
    <property type="entry name" value="RNaseH_domain"/>
</dbReference>
<evidence type="ECO:0000313" key="3">
    <source>
        <dbReference type="EMBL" id="MBW0472683.1"/>
    </source>
</evidence>
<dbReference type="InterPro" id="IPR036397">
    <property type="entry name" value="RNaseH_sf"/>
</dbReference>
<gene>
    <name evidence="3" type="ORF">O181_012398</name>
</gene>
<evidence type="ECO:0008006" key="5">
    <source>
        <dbReference type="Google" id="ProtNLM"/>
    </source>
</evidence>
<accession>A0A9Q3BWQ9</accession>
<proteinExistence type="predicted"/>
<keyword evidence="4" id="KW-1185">Reference proteome</keyword>
<dbReference type="Pfam" id="PF00078">
    <property type="entry name" value="RVT_1"/>
    <property type="match status" value="1"/>
</dbReference>